<feature type="region of interest" description="Disordered" evidence="3">
    <location>
        <begin position="1"/>
        <end position="172"/>
    </location>
</feature>
<organism evidence="5 6">
    <name type="scientific">Furculomyces boomerangus</name>
    <dbReference type="NCBI Taxonomy" id="61424"/>
    <lineage>
        <taxon>Eukaryota</taxon>
        <taxon>Fungi</taxon>
        <taxon>Fungi incertae sedis</taxon>
        <taxon>Zoopagomycota</taxon>
        <taxon>Kickxellomycotina</taxon>
        <taxon>Harpellomycetes</taxon>
        <taxon>Harpellales</taxon>
        <taxon>Harpellaceae</taxon>
        <taxon>Furculomyces</taxon>
    </lineage>
</organism>
<comment type="caution">
    <text evidence="5">The sequence shown here is derived from an EMBL/GenBank/DDBJ whole genome shotgun (WGS) entry which is preliminary data.</text>
</comment>
<feature type="transmembrane region" description="Helical" evidence="4">
    <location>
        <begin position="605"/>
        <end position="624"/>
    </location>
</feature>
<dbReference type="Pfam" id="PF07690">
    <property type="entry name" value="MFS_1"/>
    <property type="match status" value="1"/>
</dbReference>
<dbReference type="GO" id="GO:0016020">
    <property type="term" value="C:membrane"/>
    <property type="evidence" value="ECO:0007669"/>
    <property type="project" value="UniProtKB-SubCell"/>
</dbReference>
<gene>
    <name evidence="5" type="ORF">BB559_004010</name>
</gene>
<dbReference type="Gene3D" id="1.20.1250.20">
    <property type="entry name" value="MFS general substrate transporter like domains"/>
    <property type="match status" value="2"/>
</dbReference>
<feature type="transmembrane region" description="Helical" evidence="4">
    <location>
        <begin position="645"/>
        <end position="664"/>
    </location>
</feature>
<dbReference type="OrthoDB" id="6499973at2759"/>
<feature type="transmembrane region" description="Helical" evidence="4">
    <location>
        <begin position="766"/>
        <end position="786"/>
    </location>
</feature>
<keyword evidence="6" id="KW-1185">Reference proteome</keyword>
<feature type="transmembrane region" description="Helical" evidence="4">
    <location>
        <begin position="737"/>
        <end position="759"/>
    </location>
</feature>
<evidence type="ECO:0000313" key="6">
    <source>
        <dbReference type="Proteomes" id="UP000245699"/>
    </source>
</evidence>
<evidence type="ECO:0000256" key="3">
    <source>
        <dbReference type="SAM" id="MobiDB-lite"/>
    </source>
</evidence>
<keyword evidence="4" id="KW-0812">Transmembrane</keyword>
<feature type="compositionally biased region" description="Basic and acidic residues" evidence="3">
    <location>
        <begin position="37"/>
        <end position="46"/>
    </location>
</feature>
<protein>
    <recommendedName>
        <fullName evidence="7">Major facilitator superfamily (MFS) profile domain-containing protein</fullName>
    </recommendedName>
</protein>
<dbReference type="EMBL" id="MBFT01000400">
    <property type="protein sequence ID" value="PVU91701.1"/>
    <property type="molecule type" value="Genomic_DNA"/>
</dbReference>
<sequence>MDKNEPGDLPTEASADTKRGHKSKRSLHFSLPKFFKKHSDTEKMAKIAESQTQSTSDTKGKFKKIHKTETLPAPTDTETKVKTETTETAKEEKSIRRTSSYSQNIEKHIPDLYRPKPTGRGKKSTQKSDQNVEPQLQQKQNVEVGALGPDTYISSTEKSTKESRKRKSDIFITETENKEVLEERSPKIPEVSKVFPMEISYSDSNPSLNSEEIESKKFITVGKSGKKISSPDGKSIPRTPFIDTSIAEQSPLKYTNEQIKEDFRRAEDPIGLDNLFMDIASIKRSSIVRRPPKGSKGVVVPLKSLEIARPKSEIINNNEVSIKIVESTPQEDRDIASSKQKIKESFSEASTSSAIGGVRGIQSSTSAGMNGDNIKEKFSKTDEKSLIETSSSKKTFVENFKGKISKTFGFDESRGLGLNLENNEIKYKDLDKKDGYKIILWAFLIHFFATSSMGLLYIYYKTRIRMQELDQKLNLYFEKTDFMSSLMIIGATALLSMSIGGIFSGYLSYKTSYSFSSFLGTIIMSSSLILGSLFDSTVGLIMFQGVIFGFGLAFSFFPAYTIPCQWFNKKIGLATGISISGAGVGYFVFSYAFRSVIYGVGVKATMQLQALLILVVCGPASMGLKTHYLKNKTYKFFEKKILTDNRFISLFIVSTLTIFGQYAISISVSNWIVVNNFSRGSEVWMVRILNLGTAAGAIAGGYVFDKYGSLGFMSVPLIVSGFFTIITWSFAKSFAVFGIYMSLLGICNGSFAAVVPFSIKHMFGGIYIQAVLGFSMFTSSFISNTIVPANIPPENEIARLRKESILWMIFGGIALVSAGVISLFLPRLHKDFMEKRKLKKLTKLYGDIQIVEHT</sequence>
<evidence type="ECO:0000256" key="2">
    <source>
        <dbReference type="ARBA" id="ARBA00006727"/>
    </source>
</evidence>
<feature type="transmembrane region" description="Helical" evidence="4">
    <location>
        <begin position="806"/>
        <end position="826"/>
    </location>
</feature>
<evidence type="ECO:0000313" key="5">
    <source>
        <dbReference type="EMBL" id="PVU91701.1"/>
    </source>
</evidence>
<dbReference type="InterPro" id="IPR011701">
    <property type="entry name" value="MFS"/>
</dbReference>
<comment type="similarity">
    <text evidence="2">Belongs to the major facilitator superfamily. Monocarboxylate porter (TC 2.A.1.13) family.</text>
</comment>
<feature type="compositionally biased region" description="Polar residues" evidence="3">
    <location>
        <begin position="127"/>
        <end position="141"/>
    </location>
</feature>
<accession>A0A2T9YH86</accession>
<dbReference type="AlphaFoldDB" id="A0A2T9YH86"/>
<feature type="transmembrane region" description="Helical" evidence="4">
    <location>
        <begin position="711"/>
        <end position="731"/>
    </location>
</feature>
<evidence type="ECO:0008006" key="7">
    <source>
        <dbReference type="Google" id="ProtNLM"/>
    </source>
</evidence>
<keyword evidence="4" id="KW-1133">Transmembrane helix</keyword>
<feature type="transmembrane region" description="Helical" evidence="4">
    <location>
        <begin position="482"/>
        <end position="503"/>
    </location>
</feature>
<dbReference type="InterPro" id="IPR050327">
    <property type="entry name" value="Proton-linked_MCT"/>
</dbReference>
<feature type="region of interest" description="Disordered" evidence="3">
    <location>
        <begin position="353"/>
        <end position="374"/>
    </location>
</feature>
<feature type="transmembrane region" description="Helical" evidence="4">
    <location>
        <begin position="684"/>
        <end position="704"/>
    </location>
</feature>
<dbReference type="GO" id="GO:0022857">
    <property type="term" value="F:transmembrane transporter activity"/>
    <property type="evidence" value="ECO:0007669"/>
    <property type="project" value="InterPro"/>
</dbReference>
<evidence type="ECO:0000256" key="1">
    <source>
        <dbReference type="ARBA" id="ARBA00004141"/>
    </source>
</evidence>
<dbReference type="InterPro" id="IPR036259">
    <property type="entry name" value="MFS_trans_sf"/>
</dbReference>
<name>A0A2T9YH86_9FUNG</name>
<dbReference type="PANTHER" id="PTHR11360">
    <property type="entry name" value="MONOCARBOXYLATE TRANSPORTER"/>
    <property type="match status" value="1"/>
</dbReference>
<evidence type="ECO:0000256" key="4">
    <source>
        <dbReference type="SAM" id="Phobius"/>
    </source>
</evidence>
<feature type="compositionally biased region" description="Basic and acidic residues" evidence="3">
    <location>
        <begin position="77"/>
        <end position="95"/>
    </location>
</feature>
<feature type="transmembrane region" description="Helical" evidence="4">
    <location>
        <begin position="438"/>
        <end position="460"/>
    </location>
</feature>
<dbReference type="SUPFAM" id="SSF103473">
    <property type="entry name" value="MFS general substrate transporter"/>
    <property type="match status" value="1"/>
</dbReference>
<feature type="transmembrane region" description="Helical" evidence="4">
    <location>
        <begin position="540"/>
        <end position="559"/>
    </location>
</feature>
<feature type="transmembrane region" description="Helical" evidence="4">
    <location>
        <begin position="571"/>
        <end position="593"/>
    </location>
</feature>
<keyword evidence="4" id="KW-0472">Membrane</keyword>
<feature type="compositionally biased region" description="Basic and acidic residues" evidence="3">
    <location>
        <begin position="105"/>
        <end position="114"/>
    </location>
</feature>
<comment type="subcellular location">
    <subcellularLocation>
        <location evidence="1">Membrane</location>
        <topology evidence="1">Multi-pass membrane protein</topology>
    </subcellularLocation>
</comment>
<dbReference type="PANTHER" id="PTHR11360:SF284">
    <property type="entry name" value="EG:103B4.3 PROTEIN-RELATED"/>
    <property type="match status" value="1"/>
</dbReference>
<dbReference type="Proteomes" id="UP000245699">
    <property type="component" value="Unassembled WGS sequence"/>
</dbReference>
<reference evidence="5 6" key="1">
    <citation type="journal article" date="2018" name="MBio">
        <title>Comparative Genomics Reveals the Core Gene Toolbox for the Fungus-Insect Symbiosis.</title>
        <authorList>
            <person name="Wang Y."/>
            <person name="Stata M."/>
            <person name="Wang W."/>
            <person name="Stajich J.E."/>
            <person name="White M.M."/>
            <person name="Moncalvo J.M."/>
        </authorList>
    </citation>
    <scope>NUCLEOTIDE SEQUENCE [LARGE SCALE GENOMIC DNA]</scope>
    <source>
        <strain evidence="5 6">AUS-77-4</strain>
    </source>
</reference>
<proteinExistence type="inferred from homology"/>